<organism evidence="2 3">
    <name type="scientific">Sulfurirhabdus autotrophica</name>
    <dbReference type="NCBI Taxonomy" id="1706046"/>
    <lineage>
        <taxon>Bacteria</taxon>
        <taxon>Pseudomonadati</taxon>
        <taxon>Pseudomonadota</taxon>
        <taxon>Betaproteobacteria</taxon>
        <taxon>Nitrosomonadales</taxon>
        <taxon>Sulfuricellaceae</taxon>
        <taxon>Sulfurirhabdus</taxon>
    </lineage>
</organism>
<keyword evidence="1" id="KW-0812">Transmembrane</keyword>
<dbReference type="EMBL" id="SMCO01000001">
    <property type="protein sequence ID" value="TCV90866.1"/>
    <property type="molecule type" value="Genomic_DNA"/>
</dbReference>
<evidence type="ECO:0000313" key="2">
    <source>
        <dbReference type="EMBL" id="TCV90866.1"/>
    </source>
</evidence>
<dbReference type="OrthoDB" id="5625942at2"/>
<keyword evidence="3" id="KW-1185">Reference proteome</keyword>
<gene>
    <name evidence="2" type="ORF">EDC63_101842</name>
</gene>
<reference evidence="2 3" key="1">
    <citation type="submission" date="2019-03" db="EMBL/GenBank/DDBJ databases">
        <title>Genomic Encyclopedia of Type Strains, Phase IV (KMG-IV): sequencing the most valuable type-strain genomes for metagenomic binning, comparative biology and taxonomic classification.</title>
        <authorList>
            <person name="Goeker M."/>
        </authorList>
    </citation>
    <scope>NUCLEOTIDE SEQUENCE [LARGE SCALE GENOMIC DNA]</scope>
    <source>
        <strain evidence="2 3">DSM 100309</strain>
    </source>
</reference>
<comment type="caution">
    <text evidence="2">The sequence shown here is derived from an EMBL/GenBank/DDBJ whole genome shotgun (WGS) entry which is preliminary data.</text>
</comment>
<dbReference type="AlphaFoldDB" id="A0A4R3YFF5"/>
<evidence type="ECO:0000256" key="1">
    <source>
        <dbReference type="SAM" id="Phobius"/>
    </source>
</evidence>
<evidence type="ECO:0000313" key="3">
    <source>
        <dbReference type="Proteomes" id="UP000295367"/>
    </source>
</evidence>
<name>A0A4R3YFF5_9PROT</name>
<accession>A0A4R3YFF5</accession>
<feature type="transmembrane region" description="Helical" evidence="1">
    <location>
        <begin position="35"/>
        <end position="56"/>
    </location>
</feature>
<dbReference type="RefSeq" id="WP_124947251.1">
    <property type="nucleotide sequence ID" value="NZ_BHVT01000073.1"/>
</dbReference>
<dbReference type="Proteomes" id="UP000295367">
    <property type="component" value="Unassembled WGS sequence"/>
</dbReference>
<feature type="transmembrane region" description="Helical" evidence="1">
    <location>
        <begin position="7"/>
        <end position="29"/>
    </location>
</feature>
<sequence length="62" mass="6640">MHRIGVITVWLGIISSIIGLIVGFASFSSGDEDTIGFWLSLVPVGFALLLLGTVMTQMSSKR</sequence>
<proteinExistence type="predicted"/>
<keyword evidence="1" id="KW-0472">Membrane</keyword>
<keyword evidence="1" id="KW-1133">Transmembrane helix</keyword>
<protein>
    <submittedName>
        <fullName evidence="2">Uncharacterized protein</fullName>
    </submittedName>
</protein>